<dbReference type="GO" id="GO:0043565">
    <property type="term" value="F:sequence-specific DNA binding"/>
    <property type="evidence" value="ECO:0007669"/>
    <property type="project" value="InterPro"/>
</dbReference>
<protein>
    <recommendedName>
        <fullName evidence="4">HTH araC/xylS-type domain-containing protein</fullName>
    </recommendedName>
</protein>
<dbReference type="OrthoDB" id="2559672at2"/>
<organism evidence="5 6">
    <name type="scientific">Sphingomonas lenta</name>
    <dbReference type="NCBI Taxonomy" id="1141887"/>
    <lineage>
        <taxon>Bacteria</taxon>
        <taxon>Pseudomonadati</taxon>
        <taxon>Pseudomonadota</taxon>
        <taxon>Alphaproteobacteria</taxon>
        <taxon>Sphingomonadales</taxon>
        <taxon>Sphingomonadaceae</taxon>
        <taxon>Sphingomonas</taxon>
    </lineage>
</organism>
<evidence type="ECO:0000259" key="4">
    <source>
        <dbReference type="PROSITE" id="PS01124"/>
    </source>
</evidence>
<dbReference type="InterPro" id="IPR018060">
    <property type="entry name" value="HTH_AraC"/>
</dbReference>
<gene>
    <name evidence="5" type="ORF">CKY28_11345</name>
</gene>
<evidence type="ECO:0000256" key="3">
    <source>
        <dbReference type="ARBA" id="ARBA00023163"/>
    </source>
</evidence>
<dbReference type="InterPro" id="IPR009057">
    <property type="entry name" value="Homeodomain-like_sf"/>
</dbReference>
<feature type="domain" description="HTH araC/xylS-type" evidence="4">
    <location>
        <begin position="158"/>
        <end position="258"/>
    </location>
</feature>
<dbReference type="GO" id="GO:0003700">
    <property type="term" value="F:DNA-binding transcription factor activity"/>
    <property type="evidence" value="ECO:0007669"/>
    <property type="project" value="InterPro"/>
</dbReference>
<dbReference type="SUPFAM" id="SSF46689">
    <property type="entry name" value="Homeodomain-like"/>
    <property type="match status" value="1"/>
</dbReference>
<dbReference type="InterPro" id="IPR050204">
    <property type="entry name" value="AraC_XylS_family_regulators"/>
</dbReference>
<reference evidence="6" key="1">
    <citation type="submission" date="2017-09" db="EMBL/GenBank/DDBJ databases">
        <authorList>
            <person name="Feng G."/>
            <person name="Zhu H."/>
        </authorList>
    </citation>
    <scope>NUCLEOTIDE SEQUENCE [LARGE SCALE GENOMIC DNA]</scope>
    <source>
        <strain evidence="6">1PNM-20</strain>
    </source>
</reference>
<name>A0A2A2SG29_9SPHN</name>
<dbReference type="EMBL" id="NSLI01000003">
    <property type="protein sequence ID" value="PAX08165.1"/>
    <property type="molecule type" value="Genomic_DNA"/>
</dbReference>
<evidence type="ECO:0000313" key="5">
    <source>
        <dbReference type="EMBL" id="PAX08165.1"/>
    </source>
</evidence>
<dbReference type="SMART" id="SM00342">
    <property type="entry name" value="HTH_ARAC"/>
    <property type="match status" value="1"/>
</dbReference>
<sequence length="283" mass="30328">MFPQLSYFPPSPALRGLVSLHYVFRSNAPVYTDRLGALLPQTQLLLSGTCTYRVGDGPPLPAPDVALIGPSNAAVTIEGRDHHVVLGTGLLPAGWALLARFAAAEIANDRVEGGAIWGDGPAERFLDAARSAPDDARRAEIADAFHRRLFERAARAADPRIAAVDRWLSAPGRHDIGALADEIGLSQRQLERLTAATHGAAPAQLALKYRTLRAAARMAVGDAPDWMAAAGEDYTDQAHFIRCFNRFVGATPGAFLKGRAPLARGVIMSRWAAGVREPIALWS</sequence>
<proteinExistence type="predicted"/>
<dbReference type="Proteomes" id="UP000218151">
    <property type="component" value="Unassembled WGS sequence"/>
</dbReference>
<dbReference type="Pfam" id="PF12833">
    <property type="entry name" value="HTH_18"/>
    <property type="match status" value="1"/>
</dbReference>
<accession>A0A2A2SG29</accession>
<dbReference type="AlphaFoldDB" id="A0A2A2SG29"/>
<evidence type="ECO:0000256" key="2">
    <source>
        <dbReference type="ARBA" id="ARBA00023125"/>
    </source>
</evidence>
<evidence type="ECO:0000313" key="6">
    <source>
        <dbReference type="Proteomes" id="UP000218151"/>
    </source>
</evidence>
<keyword evidence="6" id="KW-1185">Reference proteome</keyword>
<evidence type="ECO:0000256" key="1">
    <source>
        <dbReference type="ARBA" id="ARBA00023015"/>
    </source>
</evidence>
<dbReference type="PROSITE" id="PS01124">
    <property type="entry name" value="HTH_ARAC_FAMILY_2"/>
    <property type="match status" value="1"/>
</dbReference>
<dbReference type="PANTHER" id="PTHR46796:SF15">
    <property type="entry name" value="BLL1074 PROTEIN"/>
    <property type="match status" value="1"/>
</dbReference>
<keyword evidence="2" id="KW-0238">DNA-binding</keyword>
<keyword evidence="3" id="KW-0804">Transcription</keyword>
<dbReference type="PANTHER" id="PTHR46796">
    <property type="entry name" value="HTH-TYPE TRANSCRIPTIONAL ACTIVATOR RHAS-RELATED"/>
    <property type="match status" value="1"/>
</dbReference>
<dbReference type="Gene3D" id="1.10.10.60">
    <property type="entry name" value="Homeodomain-like"/>
    <property type="match status" value="1"/>
</dbReference>
<keyword evidence="1" id="KW-0805">Transcription regulation</keyword>
<comment type="caution">
    <text evidence="5">The sequence shown here is derived from an EMBL/GenBank/DDBJ whole genome shotgun (WGS) entry which is preliminary data.</text>
</comment>
<dbReference type="RefSeq" id="WP_095998407.1">
    <property type="nucleotide sequence ID" value="NZ_NSLI01000003.1"/>
</dbReference>